<feature type="transmembrane region" description="Helical" evidence="1">
    <location>
        <begin position="420"/>
        <end position="443"/>
    </location>
</feature>
<feature type="transmembrane region" description="Helical" evidence="1">
    <location>
        <begin position="277"/>
        <end position="298"/>
    </location>
</feature>
<dbReference type="GeneID" id="60852966"/>
<proteinExistence type="predicted"/>
<keyword evidence="1" id="KW-1133">Transmembrane helix</keyword>
<dbReference type="Proteomes" id="UP001501764">
    <property type="component" value="Unassembled WGS sequence"/>
</dbReference>
<feature type="transmembrane region" description="Helical" evidence="1">
    <location>
        <begin position="189"/>
        <end position="213"/>
    </location>
</feature>
<dbReference type="CDD" id="cd17332">
    <property type="entry name" value="MFS_MelB_like"/>
    <property type="match status" value="1"/>
</dbReference>
<dbReference type="PANTHER" id="PTHR11328">
    <property type="entry name" value="MAJOR FACILITATOR SUPERFAMILY DOMAIN-CONTAINING PROTEIN"/>
    <property type="match status" value="1"/>
</dbReference>
<dbReference type="EMBL" id="BAAACO010000001">
    <property type="protein sequence ID" value="GAA0858006.1"/>
    <property type="molecule type" value="Genomic_DNA"/>
</dbReference>
<evidence type="ECO:0000313" key="3">
    <source>
        <dbReference type="Proteomes" id="UP001501764"/>
    </source>
</evidence>
<feature type="transmembrane region" description="Helical" evidence="1">
    <location>
        <begin position="162"/>
        <end position="183"/>
    </location>
</feature>
<organism evidence="2 3">
    <name type="scientific">Clostridium nitritogenes</name>
    <dbReference type="NCBI Taxonomy" id="83340"/>
    <lineage>
        <taxon>Bacteria</taxon>
        <taxon>Bacillati</taxon>
        <taxon>Bacillota</taxon>
        <taxon>Clostridia</taxon>
        <taxon>Eubacteriales</taxon>
        <taxon>Clostridiaceae</taxon>
        <taxon>Clostridium</taxon>
    </lineage>
</organism>
<evidence type="ECO:0000313" key="2">
    <source>
        <dbReference type="EMBL" id="GAA0858006.1"/>
    </source>
</evidence>
<dbReference type="PANTHER" id="PTHR11328:SF24">
    <property type="entry name" value="MAJOR FACILITATOR SUPERFAMILY (MFS) PROFILE DOMAIN-CONTAINING PROTEIN"/>
    <property type="match status" value="1"/>
</dbReference>
<dbReference type="NCBIfam" id="TIGR00792">
    <property type="entry name" value="gph"/>
    <property type="match status" value="1"/>
</dbReference>
<dbReference type="Gene3D" id="1.20.1250.20">
    <property type="entry name" value="MFS general substrate transporter like domains"/>
    <property type="match status" value="2"/>
</dbReference>
<reference evidence="2 3" key="1">
    <citation type="journal article" date="2019" name="Int. J. Syst. Evol. Microbiol.">
        <title>The Global Catalogue of Microorganisms (GCM) 10K type strain sequencing project: providing services to taxonomists for standard genome sequencing and annotation.</title>
        <authorList>
            <consortium name="The Broad Institute Genomics Platform"/>
            <consortium name="The Broad Institute Genome Sequencing Center for Infectious Disease"/>
            <person name="Wu L."/>
            <person name="Ma J."/>
        </authorList>
    </citation>
    <scope>NUCLEOTIDE SEQUENCE [LARGE SCALE GENOMIC DNA]</scope>
    <source>
        <strain evidence="2 3">JCM 6485</strain>
    </source>
</reference>
<feature type="transmembrane region" description="Helical" evidence="1">
    <location>
        <begin position="390"/>
        <end position="408"/>
    </location>
</feature>
<keyword evidence="3" id="KW-1185">Reference proteome</keyword>
<feature type="transmembrane region" description="Helical" evidence="1">
    <location>
        <begin position="94"/>
        <end position="114"/>
    </location>
</feature>
<feature type="transmembrane region" description="Helical" evidence="1">
    <location>
        <begin position="334"/>
        <end position="358"/>
    </location>
</feature>
<comment type="caution">
    <text evidence="2">The sequence shown here is derived from an EMBL/GenBank/DDBJ whole genome shotgun (WGS) entry which is preliminary data.</text>
</comment>
<feature type="transmembrane region" description="Helical" evidence="1">
    <location>
        <begin position="310"/>
        <end position="328"/>
    </location>
</feature>
<dbReference type="InterPro" id="IPR001927">
    <property type="entry name" value="Na/Gal_symport"/>
</dbReference>
<dbReference type="InterPro" id="IPR036259">
    <property type="entry name" value="MFS_trans_sf"/>
</dbReference>
<keyword evidence="1" id="KW-0472">Membrane</keyword>
<dbReference type="RefSeq" id="WP_045726261.1">
    <property type="nucleotide sequence ID" value="NZ_BAAACO010000001.1"/>
</dbReference>
<protein>
    <submittedName>
        <fullName evidence="2">MFS transporter</fullName>
    </submittedName>
</protein>
<sequence>MSVLDIISAKGNKTKEFNNGDKIGYAFGDLGCGAFFMFVSSYLMLFYTDILGISATAVGTLFIVARVWDAINDPIMGVIVDKNKHTEHGKFKPYIVKYGIPMSLVGILAFTAIPGLPDNMKVPYAYVTYIAFGMLYTAVNIPYGSLASVMTSDPNERTALSTFRNIGSIVANLLVMLIVPKIVFTNGVVTAGGFLKCAIIFAIISSISYMITFRLTTERIVHKADTTKKVSVGNTLKILIKNRAFIGVTLASFTMLAAMFTGSSLNAYLYKEYFNNANLISLGGIATILPTFAVLPFVGMIVKRFGKKEATIGGSILAMLVYLVLFIMPITNPYVYIGLTMVAGLGTGLVNALIWALVADVIDYQEYLSGDRNEGIVYSSYSLCRKLSQAIAGGVGGFALGFLGYQSGATMQAEAVGVGIKNIICGANFVGLALTALILTFVYNLSKNKLSSVNEELNKKRMEACAE</sequence>
<gene>
    <name evidence="2" type="ORF">GCM10008916_14000</name>
</gene>
<dbReference type="InterPro" id="IPR039672">
    <property type="entry name" value="MFS_2"/>
</dbReference>
<keyword evidence="1" id="KW-0812">Transmembrane</keyword>
<feature type="transmembrane region" description="Helical" evidence="1">
    <location>
        <begin position="23"/>
        <end position="44"/>
    </location>
</feature>
<feature type="transmembrane region" description="Helical" evidence="1">
    <location>
        <begin position="126"/>
        <end position="150"/>
    </location>
</feature>
<evidence type="ECO:0000256" key="1">
    <source>
        <dbReference type="SAM" id="Phobius"/>
    </source>
</evidence>
<feature type="transmembrane region" description="Helical" evidence="1">
    <location>
        <begin position="50"/>
        <end position="68"/>
    </location>
</feature>
<name>A0ABN1LMT2_9CLOT</name>
<accession>A0ABN1LMT2</accession>
<dbReference type="Pfam" id="PF13347">
    <property type="entry name" value="MFS_2"/>
    <property type="match status" value="1"/>
</dbReference>
<feature type="transmembrane region" description="Helical" evidence="1">
    <location>
        <begin position="244"/>
        <end position="265"/>
    </location>
</feature>
<dbReference type="SUPFAM" id="SSF103473">
    <property type="entry name" value="MFS general substrate transporter"/>
    <property type="match status" value="1"/>
</dbReference>